<evidence type="ECO:0000313" key="4">
    <source>
        <dbReference type="Proteomes" id="UP000000851"/>
    </source>
</evidence>
<dbReference type="InterPro" id="IPR000073">
    <property type="entry name" value="AB_hydrolase_1"/>
</dbReference>
<evidence type="ECO:0000259" key="2">
    <source>
        <dbReference type="Pfam" id="PF12697"/>
    </source>
</evidence>
<dbReference type="ESTHER" id="catad-c7qam3">
    <property type="family name" value="6_AlphaBeta_hydrolase"/>
</dbReference>
<dbReference type="InterPro" id="IPR029058">
    <property type="entry name" value="AB_hydrolase_fold"/>
</dbReference>
<sequence length="286" mass="28977" precursor="true">MTSHLPRLRQKRLAIPAVLAAAALVVPAVATASAAPAPLSATASGSARHAPKPTVVLVHGAFADSSSWNGVITRLEHDGYPVIAAANPLRSLDGDAAYVSSILSTIPGPVILVGHSYGGEVITNAAVGHTNVKALVYIAAFAPDQGESALQLTGMNPGSQLGAALVVRPYAAGADSGKDGYVDQTKFHAVFAADVPASTADLMAAEQRPVSLAALQDPSGVPAWKTIPSWYLVAGADQAIPAATEKFMAQRAGAHTVVVPGASHAVMVSHPDQAESLIVKAAKATG</sequence>
<evidence type="ECO:0000256" key="1">
    <source>
        <dbReference type="SAM" id="SignalP"/>
    </source>
</evidence>
<dbReference type="KEGG" id="cai:Caci_3619"/>
<name>C7QAM3_CATAD</name>
<dbReference type="SUPFAM" id="SSF53474">
    <property type="entry name" value="alpha/beta-Hydrolases"/>
    <property type="match status" value="1"/>
</dbReference>
<dbReference type="Pfam" id="PF12697">
    <property type="entry name" value="Abhydrolase_6"/>
    <property type="match status" value="1"/>
</dbReference>
<dbReference type="InterPro" id="IPR052897">
    <property type="entry name" value="Sec-Metab_Biosynth_Hydrolase"/>
</dbReference>
<feature type="chain" id="PRO_5002983075" evidence="1">
    <location>
        <begin position="35"/>
        <end position="286"/>
    </location>
</feature>
<dbReference type="AlphaFoldDB" id="C7QAM3"/>
<protein>
    <submittedName>
        <fullName evidence="3">Alpha/beta hydrolase fold protein</fullName>
    </submittedName>
</protein>
<dbReference type="HOGENOM" id="CLU_046066_2_0_11"/>
<accession>C7QAM3</accession>
<dbReference type="PANTHER" id="PTHR37017">
    <property type="entry name" value="AB HYDROLASE-1 DOMAIN-CONTAINING PROTEIN-RELATED"/>
    <property type="match status" value="1"/>
</dbReference>
<keyword evidence="3" id="KW-0378">Hydrolase</keyword>
<dbReference type="eggNOG" id="COG2267">
    <property type="taxonomic scope" value="Bacteria"/>
</dbReference>
<keyword evidence="4" id="KW-1185">Reference proteome</keyword>
<dbReference type="InParanoid" id="C7QAM3"/>
<dbReference type="OrthoDB" id="9814966at2"/>
<keyword evidence="1" id="KW-0732">Signal</keyword>
<feature type="signal peptide" evidence="1">
    <location>
        <begin position="1"/>
        <end position="34"/>
    </location>
</feature>
<dbReference type="STRING" id="479433.Caci_3619"/>
<proteinExistence type="predicted"/>
<dbReference type="PANTHER" id="PTHR37017:SF11">
    <property type="entry name" value="ESTERASE_LIPASE_THIOESTERASE DOMAIN-CONTAINING PROTEIN"/>
    <property type="match status" value="1"/>
</dbReference>
<dbReference type="RefSeq" id="WP_015792251.1">
    <property type="nucleotide sequence ID" value="NC_013131.1"/>
</dbReference>
<reference evidence="3 4" key="1">
    <citation type="journal article" date="2009" name="Stand. Genomic Sci.">
        <title>Complete genome sequence of Catenulispora acidiphila type strain (ID 139908).</title>
        <authorList>
            <person name="Copeland A."/>
            <person name="Lapidus A."/>
            <person name="Glavina Del Rio T."/>
            <person name="Nolan M."/>
            <person name="Lucas S."/>
            <person name="Chen F."/>
            <person name="Tice H."/>
            <person name="Cheng J.F."/>
            <person name="Bruce D."/>
            <person name="Goodwin L."/>
            <person name="Pitluck S."/>
            <person name="Mikhailova N."/>
            <person name="Pati A."/>
            <person name="Ivanova N."/>
            <person name="Mavromatis K."/>
            <person name="Chen A."/>
            <person name="Palaniappan K."/>
            <person name="Chain P."/>
            <person name="Land M."/>
            <person name="Hauser L."/>
            <person name="Chang Y.J."/>
            <person name="Jeffries C.D."/>
            <person name="Chertkov O."/>
            <person name="Brettin T."/>
            <person name="Detter J.C."/>
            <person name="Han C."/>
            <person name="Ali Z."/>
            <person name="Tindall B.J."/>
            <person name="Goker M."/>
            <person name="Bristow J."/>
            <person name="Eisen J.A."/>
            <person name="Markowitz V."/>
            <person name="Hugenholtz P."/>
            <person name="Kyrpides N.C."/>
            <person name="Klenk H.P."/>
        </authorList>
    </citation>
    <scope>NUCLEOTIDE SEQUENCE [LARGE SCALE GENOMIC DNA]</scope>
    <source>
        <strain evidence="4">DSM 44928 / JCM 14897 / NBRC 102108 / NRRL B-24433 / ID139908</strain>
    </source>
</reference>
<dbReference type="EMBL" id="CP001700">
    <property type="protein sequence ID" value="ACU72522.1"/>
    <property type="molecule type" value="Genomic_DNA"/>
</dbReference>
<evidence type="ECO:0000313" key="3">
    <source>
        <dbReference type="EMBL" id="ACU72522.1"/>
    </source>
</evidence>
<feature type="domain" description="AB hydrolase-1" evidence="2">
    <location>
        <begin position="55"/>
        <end position="273"/>
    </location>
</feature>
<dbReference type="GO" id="GO:0016787">
    <property type="term" value="F:hydrolase activity"/>
    <property type="evidence" value="ECO:0007669"/>
    <property type="project" value="UniProtKB-KW"/>
</dbReference>
<organism evidence="3 4">
    <name type="scientific">Catenulispora acidiphila (strain DSM 44928 / JCM 14897 / NBRC 102108 / NRRL B-24433 / ID139908)</name>
    <dbReference type="NCBI Taxonomy" id="479433"/>
    <lineage>
        <taxon>Bacteria</taxon>
        <taxon>Bacillati</taxon>
        <taxon>Actinomycetota</taxon>
        <taxon>Actinomycetes</taxon>
        <taxon>Catenulisporales</taxon>
        <taxon>Catenulisporaceae</taxon>
        <taxon>Catenulispora</taxon>
    </lineage>
</organism>
<gene>
    <name evidence="3" type="ordered locus">Caci_3619</name>
</gene>
<dbReference type="Proteomes" id="UP000000851">
    <property type="component" value="Chromosome"/>
</dbReference>
<dbReference type="Gene3D" id="3.40.50.1820">
    <property type="entry name" value="alpha/beta hydrolase"/>
    <property type="match status" value="1"/>
</dbReference>